<dbReference type="InterPro" id="IPR051401">
    <property type="entry name" value="GtrA_CellWall_Glycosyl"/>
</dbReference>
<evidence type="ECO:0000259" key="7">
    <source>
        <dbReference type="Pfam" id="PF04138"/>
    </source>
</evidence>
<dbReference type="EMBL" id="CP046565">
    <property type="protein sequence ID" value="QJD29636.1"/>
    <property type="molecule type" value="Genomic_DNA"/>
</dbReference>
<dbReference type="Proteomes" id="UP000503004">
    <property type="component" value="Chromosome"/>
</dbReference>
<evidence type="ECO:0000256" key="4">
    <source>
        <dbReference type="ARBA" id="ARBA00022989"/>
    </source>
</evidence>
<feature type="transmembrane region" description="Helical" evidence="6">
    <location>
        <begin position="12"/>
        <end position="35"/>
    </location>
</feature>
<dbReference type="PANTHER" id="PTHR38459">
    <property type="entry name" value="PROPHAGE BACTOPRENOL-LINKED GLUCOSE TRANSLOCASE HOMOLOG"/>
    <property type="match status" value="1"/>
</dbReference>
<gene>
    <name evidence="8" type="ORF">GNH96_06410</name>
</gene>
<dbReference type="Pfam" id="PF04138">
    <property type="entry name" value="GtrA_DPMS_TM"/>
    <property type="match status" value="1"/>
</dbReference>
<reference evidence="9" key="1">
    <citation type="submission" date="2019-12" db="EMBL/GenBank/DDBJ databases">
        <authorList>
            <person name="Awala S.I."/>
            <person name="Rhee S.K."/>
        </authorList>
    </citation>
    <scope>NUCLEOTIDE SEQUENCE [LARGE SCALE GENOMIC DNA]</scope>
    <source>
        <strain evidence="9">IM1</strain>
    </source>
</reference>
<proteinExistence type="inferred from homology"/>
<evidence type="ECO:0000313" key="8">
    <source>
        <dbReference type="EMBL" id="QJD29636.1"/>
    </source>
</evidence>
<feature type="transmembrane region" description="Helical" evidence="6">
    <location>
        <begin position="71"/>
        <end position="95"/>
    </location>
</feature>
<keyword evidence="3 6" id="KW-0812">Transmembrane</keyword>
<evidence type="ECO:0000256" key="2">
    <source>
        <dbReference type="ARBA" id="ARBA00009399"/>
    </source>
</evidence>
<feature type="transmembrane region" description="Helical" evidence="6">
    <location>
        <begin position="41"/>
        <end position="59"/>
    </location>
</feature>
<feature type="domain" description="GtrA/DPMS transmembrane" evidence="7">
    <location>
        <begin position="12"/>
        <end position="125"/>
    </location>
</feature>
<evidence type="ECO:0000313" key="9">
    <source>
        <dbReference type="Proteomes" id="UP000503004"/>
    </source>
</evidence>
<organism evidence="8 9">
    <name type="scientific">Methylococcus geothermalis</name>
    <dbReference type="NCBI Taxonomy" id="2681310"/>
    <lineage>
        <taxon>Bacteria</taxon>
        <taxon>Pseudomonadati</taxon>
        <taxon>Pseudomonadota</taxon>
        <taxon>Gammaproteobacteria</taxon>
        <taxon>Methylococcales</taxon>
        <taxon>Methylococcaceae</taxon>
        <taxon>Methylococcus</taxon>
    </lineage>
</organism>
<dbReference type="RefSeq" id="WP_169602921.1">
    <property type="nucleotide sequence ID" value="NZ_CP046565.1"/>
</dbReference>
<feature type="transmembrane region" description="Helical" evidence="6">
    <location>
        <begin position="101"/>
        <end position="122"/>
    </location>
</feature>
<keyword evidence="5 6" id="KW-0472">Membrane</keyword>
<dbReference type="InterPro" id="IPR007267">
    <property type="entry name" value="GtrA_DPMS_TM"/>
</dbReference>
<dbReference type="GO" id="GO:0005886">
    <property type="term" value="C:plasma membrane"/>
    <property type="evidence" value="ECO:0007669"/>
    <property type="project" value="TreeGrafter"/>
</dbReference>
<comment type="subcellular location">
    <subcellularLocation>
        <location evidence="1">Membrane</location>
        <topology evidence="1">Multi-pass membrane protein</topology>
    </subcellularLocation>
</comment>
<dbReference type="AlphaFoldDB" id="A0A858Q7E6"/>
<dbReference type="KEGG" id="metu:GNH96_06410"/>
<evidence type="ECO:0000256" key="5">
    <source>
        <dbReference type="ARBA" id="ARBA00023136"/>
    </source>
</evidence>
<dbReference type="GO" id="GO:0000271">
    <property type="term" value="P:polysaccharide biosynthetic process"/>
    <property type="evidence" value="ECO:0007669"/>
    <property type="project" value="InterPro"/>
</dbReference>
<dbReference type="PANTHER" id="PTHR38459:SF1">
    <property type="entry name" value="PROPHAGE BACTOPRENOL-LINKED GLUCOSE TRANSLOCASE HOMOLOG"/>
    <property type="match status" value="1"/>
</dbReference>
<keyword evidence="9" id="KW-1185">Reference proteome</keyword>
<sequence length="134" mass="14839">MPKASLPKKFFRFVFVGGLATALQYAMLVALVSLWQWQVTLASSLGFTASAVVNYWLNYKLTFRAKNSHRVAAFRFSLTAGAGLLLNGAIVHLGITYTPFPYLWSQIAATVAVLFWNFVGSLKWTYAPPARKSA</sequence>
<protein>
    <submittedName>
        <fullName evidence="8">GtrA family protein</fullName>
    </submittedName>
</protein>
<comment type="similarity">
    <text evidence="2">Belongs to the GtrA family.</text>
</comment>
<evidence type="ECO:0000256" key="6">
    <source>
        <dbReference type="SAM" id="Phobius"/>
    </source>
</evidence>
<evidence type="ECO:0000256" key="3">
    <source>
        <dbReference type="ARBA" id="ARBA00022692"/>
    </source>
</evidence>
<evidence type="ECO:0000256" key="1">
    <source>
        <dbReference type="ARBA" id="ARBA00004141"/>
    </source>
</evidence>
<accession>A0A858Q7E6</accession>
<keyword evidence="4 6" id="KW-1133">Transmembrane helix</keyword>
<name>A0A858Q7E6_9GAMM</name>